<dbReference type="AlphaFoldDB" id="A0A6C2U1A8"/>
<feature type="domain" description="Beta-xylosidase C-terminal Concanavalin A-like" evidence="1">
    <location>
        <begin position="3"/>
        <end position="153"/>
    </location>
</feature>
<dbReference type="Proteomes" id="UP000366872">
    <property type="component" value="Unassembled WGS sequence"/>
</dbReference>
<gene>
    <name evidence="2" type="ORF">PDESU_02220</name>
</gene>
<evidence type="ECO:0000313" key="3">
    <source>
        <dbReference type="Proteomes" id="UP000366872"/>
    </source>
</evidence>
<dbReference type="PANTHER" id="PTHR42812:SF5">
    <property type="entry name" value="ENDO-ARABINASE"/>
    <property type="match status" value="1"/>
</dbReference>
<evidence type="ECO:0000259" key="1">
    <source>
        <dbReference type="Pfam" id="PF17851"/>
    </source>
</evidence>
<reference evidence="2 3" key="1">
    <citation type="submission" date="2019-04" db="EMBL/GenBank/DDBJ databases">
        <authorList>
            <person name="Van Vliet M D."/>
        </authorList>
    </citation>
    <scope>NUCLEOTIDE SEQUENCE [LARGE SCALE GENOMIC DNA]</scope>
    <source>
        <strain evidence="2 3">F1</strain>
    </source>
</reference>
<proteinExistence type="predicted"/>
<evidence type="ECO:0000313" key="2">
    <source>
        <dbReference type="EMBL" id="VGO13663.1"/>
    </source>
</evidence>
<protein>
    <submittedName>
        <fullName evidence="2">Non-reducing end alpha-L-arabinofuranosidase BoGH43B</fullName>
    </submittedName>
</protein>
<dbReference type="EMBL" id="CAAHFG010000001">
    <property type="protein sequence ID" value="VGO13663.1"/>
    <property type="molecule type" value="Genomic_DNA"/>
</dbReference>
<organism evidence="2 3">
    <name type="scientific">Pontiella desulfatans</name>
    <dbReference type="NCBI Taxonomy" id="2750659"/>
    <lineage>
        <taxon>Bacteria</taxon>
        <taxon>Pseudomonadati</taxon>
        <taxon>Kiritimatiellota</taxon>
        <taxon>Kiritimatiellia</taxon>
        <taxon>Kiritimatiellales</taxon>
        <taxon>Pontiellaceae</taxon>
        <taxon>Pontiella</taxon>
    </lineage>
</organism>
<dbReference type="SUPFAM" id="SSF49899">
    <property type="entry name" value="Concanavalin A-like lectins/glucanases"/>
    <property type="match status" value="1"/>
</dbReference>
<name>A0A6C2U1A8_PONDE</name>
<sequence>MVNPSYLGKRLAHFNFEAATELDFTPQSRHEEAGLVIERDRDYHVKFVVTKVQNKTVLKLILRNGPDTDDSLIALTNINSDKIQLRVSSVGFLYSFNYSLDGKKWIEMDAKVDCRSNDFHKGGRWTGSFVGIYASSNGEQSNNKALFDWFEYQEIK</sequence>
<dbReference type="InterPro" id="IPR041542">
    <property type="entry name" value="GH43_C2"/>
</dbReference>
<dbReference type="InterPro" id="IPR051795">
    <property type="entry name" value="Glycosyl_Hydrlase_43"/>
</dbReference>
<keyword evidence="3" id="KW-1185">Reference proteome</keyword>
<dbReference type="InterPro" id="IPR013320">
    <property type="entry name" value="ConA-like_dom_sf"/>
</dbReference>
<dbReference type="Pfam" id="PF17851">
    <property type="entry name" value="GH43_C2"/>
    <property type="match status" value="1"/>
</dbReference>
<dbReference type="PANTHER" id="PTHR42812">
    <property type="entry name" value="BETA-XYLOSIDASE"/>
    <property type="match status" value="1"/>
</dbReference>
<dbReference type="Gene3D" id="2.60.120.200">
    <property type="match status" value="1"/>
</dbReference>
<accession>A0A6C2U1A8</accession>